<keyword evidence="2" id="KW-1185">Reference proteome</keyword>
<name>A0AAI8V8J8_9PEZI</name>
<accession>A0AAI8V8J8</accession>
<dbReference type="EMBL" id="CAUWAG010000003">
    <property type="protein sequence ID" value="CAJ2499796.1"/>
    <property type="molecule type" value="Genomic_DNA"/>
</dbReference>
<evidence type="ECO:0000313" key="1">
    <source>
        <dbReference type="EMBL" id="CAJ2499796.1"/>
    </source>
</evidence>
<comment type="caution">
    <text evidence="1">The sequence shown here is derived from an EMBL/GenBank/DDBJ whole genome shotgun (WGS) entry which is preliminary data.</text>
</comment>
<reference evidence="1" key="1">
    <citation type="submission" date="2023-10" db="EMBL/GenBank/DDBJ databases">
        <authorList>
            <person name="Hackl T."/>
        </authorList>
    </citation>
    <scope>NUCLEOTIDE SEQUENCE</scope>
</reference>
<organism evidence="1 2">
    <name type="scientific">Anthostomella pinea</name>
    <dbReference type="NCBI Taxonomy" id="933095"/>
    <lineage>
        <taxon>Eukaryota</taxon>
        <taxon>Fungi</taxon>
        <taxon>Dikarya</taxon>
        <taxon>Ascomycota</taxon>
        <taxon>Pezizomycotina</taxon>
        <taxon>Sordariomycetes</taxon>
        <taxon>Xylariomycetidae</taxon>
        <taxon>Xylariales</taxon>
        <taxon>Xylariaceae</taxon>
        <taxon>Anthostomella</taxon>
    </lineage>
</organism>
<dbReference type="Proteomes" id="UP001295740">
    <property type="component" value="Unassembled WGS sequence"/>
</dbReference>
<protein>
    <submittedName>
        <fullName evidence="1">Uu.00g026490.m01.CDS01</fullName>
    </submittedName>
</protein>
<proteinExistence type="predicted"/>
<evidence type="ECO:0000313" key="2">
    <source>
        <dbReference type="Proteomes" id="UP001295740"/>
    </source>
</evidence>
<dbReference type="AlphaFoldDB" id="A0AAI8V8J8"/>
<sequence length="403" mass="45929">MERSASLLCGFTFDPLSTFRQRRYLPDIPKYDARHSLSAASSIAIDHPNKANLGPTTQLTRPKRASMVATAAEPTNKICDRPLLIERANLKTHCTGWTYRDLDQDGKPADGFVYVKHYSGCHCPKSAPLDVILNYAKMLVDGNEIKETDIGRLILLIKIGLSERLNAVKIEQSELPIPPGIPPELYDDVTYHECGEWCLVESQAVEDPWQAILLPVKAKEPPGDVVFVWGAQAKAGKRTQKCPHYFEGYSVGPFEVLTVFQDSCSIDLPVGLRIFPVVHKFFLKRYIQGPGAPRPREPQQMSLRGSEKKIVRDASVRHMLQTQRKRISGIEVKKDIYYLVRVKSSKPLWVHSCWLEDSLDELDRFYAWNRSEAMPTFYAEYLESEKKNKKGRRLLPWSRKQGE</sequence>
<gene>
    <name evidence="1" type="ORF">KHLLAP_LOCUS264</name>
</gene>